<dbReference type="EMBL" id="UYJE01000400">
    <property type="protein sequence ID" value="VDH92981.1"/>
    <property type="molecule type" value="Genomic_DNA"/>
</dbReference>
<protein>
    <submittedName>
        <fullName evidence="1">Uncharacterized protein</fullName>
    </submittedName>
</protein>
<name>A0A8B6BNQ6_MYTGA</name>
<dbReference type="AlphaFoldDB" id="A0A8B6BNQ6"/>
<dbReference type="Proteomes" id="UP000596742">
    <property type="component" value="Unassembled WGS sequence"/>
</dbReference>
<organism evidence="1 2">
    <name type="scientific">Mytilus galloprovincialis</name>
    <name type="common">Mediterranean mussel</name>
    <dbReference type="NCBI Taxonomy" id="29158"/>
    <lineage>
        <taxon>Eukaryota</taxon>
        <taxon>Metazoa</taxon>
        <taxon>Spiralia</taxon>
        <taxon>Lophotrochozoa</taxon>
        <taxon>Mollusca</taxon>
        <taxon>Bivalvia</taxon>
        <taxon>Autobranchia</taxon>
        <taxon>Pteriomorphia</taxon>
        <taxon>Mytilida</taxon>
        <taxon>Mytiloidea</taxon>
        <taxon>Mytilidae</taxon>
        <taxon>Mytilinae</taxon>
        <taxon>Mytilus</taxon>
    </lineage>
</organism>
<accession>A0A8B6BNQ6</accession>
<evidence type="ECO:0000313" key="1">
    <source>
        <dbReference type="EMBL" id="VDH92981.1"/>
    </source>
</evidence>
<gene>
    <name evidence="1" type="ORF">MGAL_10B039197</name>
</gene>
<proteinExistence type="predicted"/>
<sequence>MPVVDFYINKDNGEGRIKALYNCVFFDSLYIVCLLSVSVTFHNNETTWIGAVQYCKSIGAVLYSDEKDIRNRTDYIVWTGKYKILTPWAITLGCYEIDPKKVFDKMFEVALGNQAECQKICMGTDYFAIELVSLIESIDYGEDATFK</sequence>
<keyword evidence="2" id="KW-1185">Reference proteome</keyword>
<comment type="caution">
    <text evidence="1">The sequence shown here is derived from an EMBL/GenBank/DDBJ whole genome shotgun (WGS) entry which is preliminary data.</text>
</comment>
<reference evidence="1" key="1">
    <citation type="submission" date="2018-11" db="EMBL/GenBank/DDBJ databases">
        <authorList>
            <person name="Alioto T."/>
            <person name="Alioto T."/>
        </authorList>
    </citation>
    <scope>NUCLEOTIDE SEQUENCE</scope>
</reference>
<evidence type="ECO:0000313" key="2">
    <source>
        <dbReference type="Proteomes" id="UP000596742"/>
    </source>
</evidence>